<dbReference type="Pfam" id="PF10326">
    <property type="entry name" value="7TM_GPCR_Str"/>
    <property type="match status" value="1"/>
</dbReference>
<evidence type="ECO:0000313" key="3">
    <source>
        <dbReference type="Proteomes" id="UP000230423"/>
    </source>
</evidence>
<dbReference type="SUPFAM" id="SSF81321">
    <property type="entry name" value="Family A G protein-coupled receptor-like"/>
    <property type="match status" value="1"/>
</dbReference>
<name>A0A2G9U544_TELCI</name>
<evidence type="ECO:0000313" key="2">
    <source>
        <dbReference type="EMBL" id="PIO64822.1"/>
    </source>
</evidence>
<dbReference type="AlphaFoldDB" id="A0A2G9U544"/>
<keyword evidence="3" id="KW-1185">Reference proteome</keyword>
<dbReference type="PANTHER" id="PTHR22943:SF248">
    <property type="entry name" value="SEVEN TM RECEPTOR"/>
    <property type="match status" value="1"/>
</dbReference>
<gene>
    <name evidence="2" type="ORF">TELCIR_13533</name>
</gene>
<dbReference type="Proteomes" id="UP000230423">
    <property type="component" value="Unassembled WGS sequence"/>
</dbReference>
<keyword evidence="1" id="KW-0472">Membrane</keyword>
<dbReference type="EMBL" id="KZ349538">
    <property type="protein sequence ID" value="PIO64822.1"/>
    <property type="molecule type" value="Genomic_DNA"/>
</dbReference>
<accession>A0A2G9U544</accession>
<protein>
    <recommendedName>
        <fullName evidence="4">G protein-coupled receptor</fullName>
    </recommendedName>
</protein>
<feature type="transmembrane region" description="Helical" evidence="1">
    <location>
        <begin position="138"/>
        <end position="155"/>
    </location>
</feature>
<dbReference type="InterPro" id="IPR019428">
    <property type="entry name" value="7TM_GPCR_serpentine_rcpt_Str"/>
</dbReference>
<proteinExistence type="predicted"/>
<sequence>MARASKTTIACRMYWMNKFNSTLSLATTLLEHDFAKATPKAHAKYSKGYEDFALVATILAINVALAIMNIICGRKIRLFLKTAALHHNSLTLQRQMFTLLQLQAACPFLFMQVPCFLAISLLLAGIDTTPLVTNCIDVLLALSPLVNPIITLAFLRDYRNFILIKLGLKKPLNPQRVTDIHTLRRPRLLVGTTNIGLSLDTSSTNARSIKVVAPPDS</sequence>
<reference evidence="2 3" key="1">
    <citation type="submission" date="2015-09" db="EMBL/GenBank/DDBJ databases">
        <title>Draft genome of the parasitic nematode Teladorsagia circumcincta isolate WARC Sus (inbred).</title>
        <authorList>
            <person name="Mitreva M."/>
        </authorList>
    </citation>
    <scope>NUCLEOTIDE SEQUENCE [LARGE SCALE GENOMIC DNA]</scope>
    <source>
        <strain evidence="2 3">S</strain>
    </source>
</reference>
<dbReference type="OrthoDB" id="5868335at2759"/>
<dbReference type="PANTHER" id="PTHR22943">
    <property type="entry name" value="7-TRANSMEMBRANE DOMAIN RECEPTOR C.ELEGANS"/>
    <property type="match status" value="1"/>
</dbReference>
<feature type="transmembrane region" description="Helical" evidence="1">
    <location>
        <begin position="104"/>
        <end position="126"/>
    </location>
</feature>
<evidence type="ECO:0008006" key="4">
    <source>
        <dbReference type="Google" id="ProtNLM"/>
    </source>
</evidence>
<feature type="transmembrane region" description="Helical" evidence="1">
    <location>
        <begin position="53"/>
        <end position="72"/>
    </location>
</feature>
<keyword evidence="1" id="KW-0812">Transmembrane</keyword>
<evidence type="ECO:0000256" key="1">
    <source>
        <dbReference type="SAM" id="Phobius"/>
    </source>
</evidence>
<organism evidence="2 3">
    <name type="scientific">Teladorsagia circumcincta</name>
    <name type="common">Brown stomach worm</name>
    <name type="synonym">Ostertagia circumcincta</name>
    <dbReference type="NCBI Taxonomy" id="45464"/>
    <lineage>
        <taxon>Eukaryota</taxon>
        <taxon>Metazoa</taxon>
        <taxon>Ecdysozoa</taxon>
        <taxon>Nematoda</taxon>
        <taxon>Chromadorea</taxon>
        <taxon>Rhabditida</taxon>
        <taxon>Rhabditina</taxon>
        <taxon>Rhabditomorpha</taxon>
        <taxon>Strongyloidea</taxon>
        <taxon>Trichostrongylidae</taxon>
        <taxon>Teladorsagia</taxon>
    </lineage>
</organism>
<keyword evidence="1" id="KW-1133">Transmembrane helix</keyword>